<proteinExistence type="predicted"/>
<dbReference type="RefSeq" id="WP_203760820.1">
    <property type="nucleotide sequence ID" value="NZ_BAAABO010000006.1"/>
</dbReference>
<gene>
    <name evidence="1" type="ORF">Ade02nite_15140</name>
</gene>
<evidence type="ECO:0008006" key="3">
    <source>
        <dbReference type="Google" id="ProtNLM"/>
    </source>
</evidence>
<reference evidence="1 2" key="1">
    <citation type="submission" date="2021-01" db="EMBL/GenBank/DDBJ databases">
        <title>Whole genome shotgun sequence of Actinoplanes deccanensis NBRC 13994.</title>
        <authorList>
            <person name="Komaki H."/>
            <person name="Tamura T."/>
        </authorList>
    </citation>
    <scope>NUCLEOTIDE SEQUENCE [LARGE SCALE GENOMIC DNA]</scope>
    <source>
        <strain evidence="1 2">NBRC 13994</strain>
    </source>
</reference>
<keyword evidence="2" id="KW-1185">Reference proteome</keyword>
<evidence type="ECO:0000313" key="2">
    <source>
        <dbReference type="Proteomes" id="UP000609879"/>
    </source>
</evidence>
<protein>
    <recommendedName>
        <fullName evidence="3">Baseplate protein J-like domain-containing protein</fullName>
    </recommendedName>
</protein>
<sequence length="1083" mass="114955">MTTTPLELLGTGAGLSVIDPGTILTRLWYFDGKFLRAEGFRTDQAYVRSLAALSHQATGSGVVHGYDVSPAAGDKLRITGGLALAPSGRVAYLPRQAEVSIADLIARSSGAADPATPPAAGVADFGRCAPEEAAGPDVTVAGRPLYLLTVAGVEALCGEEERFGQLCVDACATETDRSTVVEGVRFRVRELALTLPSSSTVPFDLRHLRSRVASAYFAAERTAVPSRVSGSGLATPVWCAGAEGIGGDEVPLAVLDRAAGVTALIDGWTARRELQEATPRRYWQWRMAMRPWDVFLAQVLQFQCQLADLGRAGASTDRETLRAAAEALGRVEADPEGALAAVRKRLVAALDAAPTAAGTGSLLLDGGLVELPPAGYLPIDLTRPVGDQVRALLGDGVDLRFCVARPDHVPEMLQEAQHLDRISLTRGLDEPDRKEAVDVLVPDGVIGTAAPATTAFTGTGRILENERGEDDEQSALTLSVVARDRSGPGWSWTAAAYGELPRRVSVQDFAAASAAAFSGRGDGDPFAGVSVRPNADQDRIRRTSAFARRLVSEGRAAAARRAAMRGAAPGRPPADRPLAEGEFRPVMMWLDGYTEAPVDTLPIDKTTRFGARFSLYSRASTRAAVFIDVRIGGSLRVLDSVVLADRKVVRTETSGVAQILQADSEKPRLEEVLLPMVWTFHRQTRALSVAVGDPEAAVVVELQEGGVPRHVSGRMLVPVRGAVPTTRTYATLEMREQGGVLDPGSSGRALAESVIAVIGAELAVPGRDPSFPQYATERLLGGLTTSGPEEVTATTDWVFFTRRRDRRCAGDVVETPVVTRTYRLFHRTLSDRSATAAGLPGLAADDDGDFEPVATVQFTAGQVTMTSSAADLRAGWLSGADRGNEIRLCGVGDFADSDGEAIALGRLSTVRSVLADLADSSNAQAQYLPDIPAQYHQPGLHGAMFTAGVRRRPVVRVCVTIYRLLPDAYKRVLVALRQLKDSVPMSEVLSRANAQPDVFFVDLADEVVVNPDSIPGGWDQVRIVDNVVGLPSGTGPEDEKLLRERAAKVGRAVHMPDNPGATMPAQTGDCGAILVVAAEPAVN</sequence>
<dbReference type="EMBL" id="BOMI01000022">
    <property type="protein sequence ID" value="GID72873.1"/>
    <property type="molecule type" value="Genomic_DNA"/>
</dbReference>
<accession>A0ABQ3XYQ1</accession>
<dbReference type="Proteomes" id="UP000609879">
    <property type="component" value="Unassembled WGS sequence"/>
</dbReference>
<organism evidence="1 2">
    <name type="scientific">Paractinoplanes deccanensis</name>
    <dbReference type="NCBI Taxonomy" id="113561"/>
    <lineage>
        <taxon>Bacteria</taxon>
        <taxon>Bacillati</taxon>
        <taxon>Actinomycetota</taxon>
        <taxon>Actinomycetes</taxon>
        <taxon>Micromonosporales</taxon>
        <taxon>Micromonosporaceae</taxon>
        <taxon>Paractinoplanes</taxon>
    </lineage>
</organism>
<evidence type="ECO:0000313" key="1">
    <source>
        <dbReference type="EMBL" id="GID72873.1"/>
    </source>
</evidence>
<comment type="caution">
    <text evidence="1">The sequence shown here is derived from an EMBL/GenBank/DDBJ whole genome shotgun (WGS) entry which is preliminary data.</text>
</comment>
<name>A0ABQ3XYQ1_9ACTN</name>